<protein>
    <submittedName>
        <fullName evidence="1">Uncharacterized protein</fullName>
    </submittedName>
</protein>
<gene>
    <name evidence="1" type="ORF">P174DRAFT_442181</name>
</gene>
<sequence>MQQHFKAEILHPVEDFQAAVTREYTFLLKDAFPHRINEAAGLPGPQRARAREGVTRLLRKMDMLNGNMNITAWAYQNAMVDLRQVDARENILTQGKGDLGSLVQEH</sequence>
<accession>A0A2I1C3V1</accession>
<reference evidence="2" key="1">
    <citation type="journal article" date="2018" name="Proc. Natl. Acad. Sci. U.S.A.">
        <title>Linking secondary metabolites to gene clusters through genome sequencing of six diverse Aspergillus species.</title>
        <authorList>
            <person name="Kaerboelling I."/>
            <person name="Vesth T.C."/>
            <person name="Frisvad J.C."/>
            <person name="Nybo J.L."/>
            <person name="Theobald S."/>
            <person name="Kuo A."/>
            <person name="Bowyer P."/>
            <person name="Matsuda Y."/>
            <person name="Mondo S."/>
            <person name="Lyhne E.K."/>
            <person name="Kogle M.E."/>
            <person name="Clum A."/>
            <person name="Lipzen A."/>
            <person name="Salamov A."/>
            <person name="Ngan C.Y."/>
            <person name="Daum C."/>
            <person name="Chiniquy J."/>
            <person name="Barry K."/>
            <person name="LaButti K."/>
            <person name="Haridas S."/>
            <person name="Simmons B.A."/>
            <person name="Magnuson J.K."/>
            <person name="Mortensen U.H."/>
            <person name="Larsen T.O."/>
            <person name="Grigoriev I.V."/>
            <person name="Baker S.E."/>
            <person name="Andersen M.R."/>
        </authorList>
    </citation>
    <scope>NUCLEOTIDE SEQUENCE [LARGE SCALE GENOMIC DNA]</scope>
    <source>
        <strain evidence="2">IBT 16806</strain>
    </source>
</reference>
<comment type="caution">
    <text evidence="1">The sequence shown here is derived from an EMBL/GenBank/DDBJ whole genome shotgun (WGS) entry which is preliminary data.</text>
</comment>
<name>A0A2I1C3V1_ASPN1</name>
<dbReference type="EMBL" id="MSZS01000005">
    <property type="protein sequence ID" value="PKX92312.1"/>
    <property type="molecule type" value="Genomic_DNA"/>
</dbReference>
<organism evidence="1 2">
    <name type="scientific">Aspergillus novofumigatus (strain IBT 16806)</name>
    <dbReference type="NCBI Taxonomy" id="1392255"/>
    <lineage>
        <taxon>Eukaryota</taxon>
        <taxon>Fungi</taxon>
        <taxon>Dikarya</taxon>
        <taxon>Ascomycota</taxon>
        <taxon>Pezizomycotina</taxon>
        <taxon>Eurotiomycetes</taxon>
        <taxon>Eurotiomycetidae</taxon>
        <taxon>Eurotiales</taxon>
        <taxon>Aspergillaceae</taxon>
        <taxon>Aspergillus</taxon>
        <taxon>Aspergillus subgen. Fumigati</taxon>
    </lineage>
</organism>
<dbReference type="VEuPathDB" id="FungiDB:P174DRAFT_442181"/>
<proteinExistence type="predicted"/>
<evidence type="ECO:0000313" key="2">
    <source>
        <dbReference type="Proteomes" id="UP000234474"/>
    </source>
</evidence>
<keyword evidence="2" id="KW-1185">Reference proteome</keyword>
<dbReference type="GeneID" id="36534841"/>
<dbReference type="AlphaFoldDB" id="A0A2I1C3V1"/>
<evidence type="ECO:0000313" key="1">
    <source>
        <dbReference type="EMBL" id="PKX92312.1"/>
    </source>
</evidence>
<dbReference type="RefSeq" id="XP_024680907.1">
    <property type="nucleotide sequence ID" value="XM_024827516.1"/>
</dbReference>
<dbReference type="Proteomes" id="UP000234474">
    <property type="component" value="Unassembled WGS sequence"/>
</dbReference>